<reference evidence="2" key="1">
    <citation type="journal article" date="2017" name="Mycologia">
        <title>Fusarium algeriense, sp. nov., a novel toxigenic crown rot pathogen of durum wheat from Algeria is nested in the Fusarium burgessii species complex.</title>
        <authorList>
            <person name="Laraba I."/>
            <person name="Keddad A."/>
            <person name="Boureghda H."/>
            <person name="Abdallah N."/>
            <person name="Vaughan M.M."/>
            <person name="Proctor R.H."/>
            <person name="Busman M."/>
            <person name="O'Donnell K."/>
        </authorList>
    </citation>
    <scope>NUCLEOTIDE SEQUENCE</scope>
    <source>
        <strain evidence="2">NRRL 25174</strain>
    </source>
</reference>
<comment type="caution">
    <text evidence="2">The sequence shown here is derived from an EMBL/GenBank/DDBJ whole genome shotgun (WGS) entry which is preliminary data.</text>
</comment>
<organism evidence="2 3">
    <name type="scientific">Fusarium beomiforme</name>
    <dbReference type="NCBI Taxonomy" id="44412"/>
    <lineage>
        <taxon>Eukaryota</taxon>
        <taxon>Fungi</taxon>
        <taxon>Dikarya</taxon>
        <taxon>Ascomycota</taxon>
        <taxon>Pezizomycotina</taxon>
        <taxon>Sordariomycetes</taxon>
        <taxon>Hypocreomycetidae</taxon>
        <taxon>Hypocreales</taxon>
        <taxon>Nectriaceae</taxon>
        <taxon>Fusarium</taxon>
        <taxon>Fusarium burgessii species complex</taxon>
    </lineage>
</organism>
<feature type="region of interest" description="Disordered" evidence="1">
    <location>
        <begin position="132"/>
        <end position="154"/>
    </location>
</feature>
<accession>A0A9P5AAU9</accession>
<feature type="region of interest" description="Disordered" evidence="1">
    <location>
        <begin position="1"/>
        <end position="20"/>
    </location>
</feature>
<evidence type="ECO:0000313" key="3">
    <source>
        <dbReference type="Proteomes" id="UP000730481"/>
    </source>
</evidence>
<proteinExistence type="predicted"/>
<keyword evidence="3" id="KW-1185">Reference proteome</keyword>
<dbReference type="EMBL" id="PVQB02000573">
    <property type="protein sequence ID" value="KAF4335312.1"/>
    <property type="molecule type" value="Genomic_DNA"/>
</dbReference>
<reference evidence="2" key="2">
    <citation type="submission" date="2020-02" db="EMBL/GenBank/DDBJ databases">
        <title>Identification and distribution of gene clusters putatively required for synthesis of sphingolipid metabolism inhibitors in phylogenetically diverse species of the filamentous fungus Fusarium.</title>
        <authorList>
            <person name="Kim H.-S."/>
            <person name="Busman M."/>
            <person name="Brown D.W."/>
            <person name="Divon H."/>
            <person name="Uhlig S."/>
            <person name="Proctor R.H."/>
        </authorList>
    </citation>
    <scope>NUCLEOTIDE SEQUENCE</scope>
    <source>
        <strain evidence="2">NRRL 25174</strain>
    </source>
</reference>
<sequence length="290" mass="31453">MLSPGNRKNPESSFSVDPPRTPFSGRSRLVCHFSASDTAASVNFKEVIASSGTVSISHSAGIPSIMGPYPESHWPRVAQMCTACSHPCEERQSGWVCTKCNQHYECGQGDTNMTSQEMSSTCRIGVTLQTRSEMQEPGHQSPPSSLSKTAGEDESSKVWYLPHAAEVSLSRDQTKDSPMLTLSGVRAFQGSCGSAARGSCVAENSPSQGEAGSDEGYEPMVLDNNDEELNDRAVRSWVDKGNRQCMEVRHIIIGQVIDMVESVGLNPGARLIVLEDTMELEISDNTDMEE</sequence>
<dbReference type="AlphaFoldDB" id="A0A9P5AAU9"/>
<evidence type="ECO:0000313" key="2">
    <source>
        <dbReference type="EMBL" id="KAF4335312.1"/>
    </source>
</evidence>
<protein>
    <submittedName>
        <fullName evidence="2">Uncharacterized protein</fullName>
    </submittedName>
</protein>
<dbReference type="OrthoDB" id="4991513at2759"/>
<dbReference type="Proteomes" id="UP000730481">
    <property type="component" value="Unassembled WGS sequence"/>
</dbReference>
<evidence type="ECO:0000256" key="1">
    <source>
        <dbReference type="SAM" id="MobiDB-lite"/>
    </source>
</evidence>
<name>A0A9P5AAU9_9HYPO</name>
<gene>
    <name evidence="2" type="ORF">FBEOM_10808</name>
</gene>